<comment type="caution">
    <text evidence="13">The sequence shown here is derived from an EMBL/GenBank/DDBJ whole genome shotgun (WGS) entry which is preliminary data.</text>
</comment>
<evidence type="ECO:0000256" key="12">
    <source>
        <dbReference type="SAM" id="SignalP"/>
    </source>
</evidence>
<keyword evidence="8" id="KW-0325">Glycoprotein</keyword>
<reference evidence="13" key="1">
    <citation type="submission" date="2020-12" db="EMBL/GenBank/DDBJ databases">
        <title>Metabolic potential, ecology and presence of endohyphal bacteria is reflected in genomic diversity of Mucoromycotina.</title>
        <authorList>
            <person name="Muszewska A."/>
            <person name="Okrasinska A."/>
            <person name="Steczkiewicz K."/>
            <person name="Drgas O."/>
            <person name="Orlowska M."/>
            <person name="Perlinska-Lenart U."/>
            <person name="Aleksandrzak-Piekarczyk T."/>
            <person name="Szatraj K."/>
            <person name="Zielenkiewicz U."/>
            <person name="Pilsyk S."/>
            <person name="Malc E."/>
            <person name="Mieczkowski P."/>
            <person name="Kruszewska J.S."/>
            <person name="Biernat P."/>
            <person name="Pawlowska J."/>
        </authorList>
    </citation>
    <scope>NUCLEOTIDE SEQUENCE</scope>
    <source>
        <strain evidence="13">WA0000017839</strain>
    </source>
</reference>
<dbReference type="SMART" id="SM00710">
    <property type="entry name" value="PbH1"/>
    <property type="match status" value="5"/>
</dbReference>
<dbReference type="EMBL" id="JAEPRD010000019">
    <property type="protein sequence ID" value="KAG2208446.1"/>
    <property type="molecule type" value="Genomic_DNA"/>
</dbReference>
<keyword evidence="4 12" id="KW-0732">Signal</keyword>
<dbReference type="Pfam" id="PF00295">
    <property type="entry name" value="Glyco_hydro_28"/>
    <property type="match status" value="1"/>
</dbReference>
<feature type="chain" id="PRO_5034271629" description="Polygalacturonase" evidence="12">
    <location>
        <begin position="25"/>
        <end position="385"/>
    </location>
</feature>
<keyword evidence="14" id="KW-1185">Reference proteome</keyword>
<proteinExistence type="inferred from homology"/>
<protein>
    <recommendedName>
        <fullName evidence="15">Polygalacturonase</fullName>
    </recommendedName>
</protein>
<dbReference type="Gene3D" id="2.160.20.10">
    <property type="entry name" value="Single-stranded right-handed beta-helix, Pectin lyase-like"/>
    <property type="match status" value="1"/>
</dbReference>
<dbReference type="GO" id="GO:0004650">
    <property type="term" value="F:polygalacturonase activity"/>
    <property type="evidence" value="ECO:0007669"/>
    <property type="project" value="InterPro"/>
</dbReference>
<sequence length="385" mass="41402">MVQIYSSIVTISIALLASLNLVHAAKTCVVQKSNSDDALSITQAFKDCQAGGTVVFPKGQSFYPKSLINVINLKNVNVQFFGNLVLPNYNTKFNGGGAFLEIRGDNINFDGAGIGTVVGSGQQWWDANNNQGPIVFRITAKNSIFRNFRIFNAPNGHMAMTGCNNVVVEKVTMHSVSKTKNYARNTDAWGCAWSDNLIFRDSVITNGDDCAAINGGVSNITVSNVKCTGGHGFSVIGALATDGRYQTFKNINIINSVCTNCLNGLTVKASPGRPGIVDGVRFQNVQLNNVDNPITLTTHYFCDASHTSACYKNDGTAIKFKNINISGITGSTSWKDLPIININCAKNTPCENVNIKNVKIQGNKTTKKNVCINILGADKIPACRA</sequence>
<accession>A0A8H7V356</accession>
<evidence type="ECO:0000256" key="3">
    <source>
        <dbReference type="ARBA" id="ARBA00022525"/>
    </source>
</evidence>
<evidence type="ECO:0000256" key="10">
    <source>
        <dbReference type="ARBA" id="ARBA00023316"/>
    </source>
</evidence>
<keyword evidence="9 11" id="KW-0326">Glycosidase</keyword>
<keyword evidence="3" id="KW-0964">Secreted</keyword>
<dbReference type="GO" id="GO:0071555">
    <property type="term" value="P:cell wall organization"/>
    <property type="evidence" value="ECO:0007669"/>
    <property type="project" value="UniProtKB-KW"/>
</dbReference>
<dbReference type="InterPro" id="IPR000743">
    <property type="entry name" value="Glyco_hydro_28"/>
</dbReference>
<dbReference type="PANTHER" id="PTHR31736:SF19">
    <property type="entry name" value="PECTIN LYASE SUPERFAMILY PROTEIN-RELATED"/>
    <property type="match status" value="1"/>
</dbReference>
<dbReference type="GO" id="GO:0045490">
    <property type="term" value="P:pectin catabolic process"/>
    <property type="evidence" value="ECO:0007669"/>
    <property type="project" value="UniProtKB-ARBA"/>
</dbReference>
<dbReference type="AlphaFoldDB" id="A0A8H7V356"/>
<gene>
    <name evidence="13" type="ORF">INT47_010142</name>
</gene>
<dbReference type="SUPFAM" id="SSF51126">
    <property type="entry name" value="Pectin lyase-like"/>
    <property type="match status" value="1"/>
</dbReference>
<organism evidence="13 14">
    <name type="scientific">Mucor saturninus</name>
    <dbReference type="NCBI Taxonomy" id="64648"/>
    <lineage>
        <taxon>Eukaryota</taxon>
        <taxon>Fungi</taxon>
        <taxon>Fungi incertae sedis</taxon>
        <taxon>Mucoromycota</taxon>
        <taxon>Mucoromycotina</taxon>
        <taxon>Mucoromycetes</taxon>
        <taxon>Mucorales</taxon>
        <taxon>Mucorineae</taxon>
        <taxon>Mucoraceae</taxon>
        <taxon>Mucor</taxon>
    </lineage>
</organism>
<keyword evidence="7" id="KW-1015">Disulfide bond</keyword>
<evidence type="ECO:0000256" key="1">
    <source>
        <dbReference type="ARBA" id="ARBA00004613"/>
    </source>
</evidence>
<comment type="similarity">
    <text evidence="2 11">Belongs to the glycosyl hydrolase 28 family.</text>
</comment>
<dbReference type="Proteomes" id="UP000603453">
    <property type="component" value="Unassembled WGS sequence"/>
</dbReference>
<dbReference type="GO" id="GO:0005576">
    <property type="term" value="C:extracellular region"/>
    <property type="evidence" value="ECO:0007669"/>
    <property type="project" value="UniProtKB-SubCell"/>
</dbReference>
<dbReference type="InterPro" id="IPR012334">
    <property type="entry name" value="Pectin_lyas_fold"/>
</dbReference>
<feature type="signal peptide" evidence="12">
    <location>
        <begin position="1"/>
        <end position="24"/>
    </location>
</feature>
<dbReference type="OrthoDB" id="187139at2759"/>
<dbReference type="GO" id="GO:0046576">
    <property type="term" value="F:rhamnogalacturonan alpha-L-rhamnopyranosyl-(1-&gt;4)-alpha-D-galactopyranosyluronide lyase activity"/>
    <property type="evidence" value="ECO:0007669"/>
    <property type="project" value="UniProtKB-ARBA"/>
</dbReference>
<evidence type="ECO:0000256" key="4">
    <source>
        <dbReference type="ARBA" id="ARBA00022729"/>
    </source>
</evidence>
<dbReference type="InterPro" id="IPR006626">
    <property type="entry name" value="PbH1"/>
</dbReference>
<evidence type="ECO:0000313" key="14">
    <source>
        <dbReference type="Proteomes" id="UP000603453"/>
    </source>
</evidence>
<keyword evidence="6 11" id="KW-0378">Hydrolase</keyword>
<keyword evidence="5" id="KW-0677">Repeat</keyword>
<evidence type="ECO:0000256" key="9">
    <source>
        <dbReference type="ARBA" id="ARBA00023295"/>
    </source>
</evidence>
<evidence type="ECO:0000256" key="8">
    <source>
        <dbReference type="ARBA" id="ARBA00023180"/>
    </source>
</evidence>
<evidence type="ECO:0000256" key="7">
    <source>
        <dbReference type="ARBA" id="ARBA00023157"/>
    </source>
</evidence>
<evidence type="ECO:0000313" key="13">
    <source>
        <dbReference type="EMBL" id="KAG2208446.1"/>
    </source>
</evidence>
<evidence type="ECO:0000256" key="2">
    <source>
        <dbReference type="ARBA" id="ARBA00008834"/>
    </source>
</evidence>
<evidence type="ECO:0000256" key="5">
    <source>
        <dbReference type="ARBA" id="ARBA00022737"/>
    </source>
</evidence>
<dbReference type="PANTHER" id="PTHR31736">
    <property type="match status" value="1"/>
</dbReference>
<evidence type="ECO:0000256" key="11">
    <source>
        <dbReference type="RuleBase" id="RU361169"/>
    </source>
</evidence>
<dbReference type="InterPro" id="IPR011050">
    <property type="entry name" value="Pectin_lyase_fold/virulence"/>
</dbReference>
<name>A0A8H7V356_9FUNG</name>
<evidence type="ECO:0008006" key="15">
    <source>
        <dbReference type="Google" id="ProtNLM"/>
    </source>
</evidence>
<keyword evidence="10" id="KW-0961">Cell wall biogenesis/degradation</keyword>
<evidence type="ECO:0000256" key="6">
    <source>
        <dbReference type="ARBA" id="ARBA00022801"/>
    </source>
</evidence>
<comment type="subcellular location">
    <subcellularLocation>
        <location evidence="1">Secreted</location>
    </subcellularLocation>
</comment>